<dbReference type="WBParaSite" id="jg2707">
    <property type="protein sequence ID" value="jg2707"/>
    <property type="gene ID" value="jg2707"/>
</dbReference>
<organism evidence="1 2">
    <name type="scientific">Ditylenchus dipsaci</name>
    <dbReference type="NCBI Taxonomy" id="166011"/>
    <lineage>
        <taxon>Eukaryota</taxon>
        <taxon>Metazoa</taxon>
        <taxon>Ecdysozoa</taxon>
        <taxon>Nematoda</taxon>
        <taxon>Chromadorea</taxon>
        <taxon>Rhabditida</taxon>
        <taxon>Tylenchina</taxon>
        <taxon>Tylenchomorpha</taxon>
        <taxon>Sphaerularioidea</taxon>
        <taxon>Anguinidae</taxon>
        <taxon>Anguininae</taxon>
        <taxon>Ditylenchus</taxon>
    </lineage>
</organism>
<evidence type="ECO:0000313" key="2">
    <source>
        <dbReference type="WBParaSite" id="jg2707"/>
    </source>
</evidence>
<name>A0A915E4E3_9BILA</name>
<evidence type="ECO:0000313" key="1">
    <source>
        <dbReference type="Proteomes" id="UP000887574"/>
    </source>
</evidence>
<reference evidence="2" key="1">
    <citation type="submission" date="2022-11" db="UniProtKB">
        <authorList>
            <consortium name="WormBaseParasite"/>
        </authorList>
    </citation>
    <scope>IDENTIFICATION</scope>
</reference>
<keyword evidence="1" id="KW-1185">Reference proteome</keyword>
<accession>A0A915E4E3</accession>
<protein>
    <submittedName>
        <fullName evidence="2">Uncharacterized protein</fullName>
    </submittedName>
</protein>
<dbReference type="Proteomes" id="UP000887574">
    <property type="component" value="Unplaced"/>
</dbReference>
<proteinExistence type="predicted"/>
<dbReference type="AlphaFoldDB" id="A0A915E4E3"/>
<sequence length="251" mass="27403">MLTKKIVNSGADDVKAELKIEEKTEDWKVTKKTRELKIGFNTGLNAMIPEIKLGCGCGYKKASSTGDKHLDGKTTSLRAEGTVAKGKSGYFNVYSASSEERITHIRRLSLTGTVKIGTKHFLKTSYQDTDIAAIIEFILASNDKGDAMKKLQEQLKLLSCVYDQNSIMCDLSTIIVEKEPSITVVEFSSCPHIEQLESTIEGLKSTNEGLKSTNEGLKSTNEGQKATVEAYKKICGLTPDQALQQANGTVV</sequence>